<reference evidence="11 12" key="1">
    <citation type="submission" date="2023-09" db="UniProtKB">
        <authorList>
            <consortium name="RefSeq"/>
        </authorList>
    </citation>
    <scope>IDENTIFICATION</scope>
</reference>
<dbReference type="InterPro" id="IPR029012">
    <property type="entry name" value="Helix_hairpin_bin_sf"/>
</dbReference>
<dbReference type="PaxDb" id="121845-A0A1S3CYP5"/>
<accession>A0A1S3CYP5</accession>
<evidence type="ECO:0000256" key="6">
    <source>
        <dbReference type="ARBA" id="ARBA00025010"/>
    </source>
</evidence>
<keyword evidence="3 7" id="KW-0813">Transport</keyword>
<evidence type="ECO:0000256" key="8">
    <source>
        <dbReference type="SAM" id="MobiDB-lite"/>
    </source>
</evidence>
<keyword evidence="5 7" id="KW-0653">Protein transport</keyword>
<dbReference type="PROSITE" id="PS51314">
    <property type="entry name" value="VPS37_C"/>
    <property type="match status" value="1"/>
</dbReference>
<dbReference type="Pfam" id="PF07200">
    <property type="entry name" value="Mod_r"/>
    <property type="match status" value="1"/>
</dbReference>
<name>A0A1S3CYP5_DIACI</name>
<dbReference type="RefSeq" id="XP_008470483.1">
    <property type="nucleotide sequence ID" value="XM_008472261.3"/>
</dbReference>
<dbReference type="OMA" id="MYQEYLN"/>
<organism evidence="11">
    <name type="scientific">Diaphorina citri</name>
    <name type="common">Asian citrus psyllid</name>
    <dbReference type="NCBI Taxonomy" id="121845"/>
    <lineage>
        <taxon>Eukaryota</taxon>
        <taxon>Metazoa</taxon>
        <taxon>Ecdysozoa</taxon>
        <taxon>Arthropoda</taxon>
        <taxon>Hexapoda</taxon>
        <taxon>Insecta</taxon>
        <taxon>Pterygota</taxon>
        <taxon>Neoptera</taxon>
        <taxon>Paraneoptera</taxon>
        <taxon>Hemiptera</taxon>
        <taxon>Sternorrhyncha</taxon>
        <taxon>Psylloidea</taxon>
        <taxon>Psyllidae</taxon>
        <taxon>Diaphorininae</taxon>
        <taxon>Diaphorina</taxon>
    </lineage>
</organism>
<dbReference type="PANTHER" id="PTHR13678:SF27">
    <property type="entry name" value="LD45836P"/>
    <property type="match status" value="1"/>
</dbReference>
<dbReference type="AlphaFoldDB" id="A0A1S3CYP5"/>
<dbReference type="GO" id="GO:0006623">
    <property type="term" value="P:protein targeting to vacuole"/>
    <property type="evidence" value="ECO:0007669"/>
    <property type="project" value="TreeGrafter"/>
</dbReference>
<evidence type="ECO:0000256" key="7">
    <source>
        <dbReference type="PROSITE-ProRule" id="PRU00646"/>
    </source>
</evidence>
<protein>
    <submittedName>
        <fullName evidence="11">Vacuolar protein sorting-associated protein 37C isoform X1</fullName>
    </submittedName>
    <submittedName>
        <fullName evidence="12">Vacuolar protein sorting-associated protein 37C isoform X2</fullName>
    </submittedName>
</protein>
<dbReference type="Gene3D" id="1.10.287.660">
    <property type="entry name" value="Helix hairpin bin"/>
    <property type="match status" value="1"/>
</dbReference>
<comment type="subcellular location">
    <subcellularLocation>
        <location evidence="1">Late endosome membrane</location>
        <topology evidence="1">Peripheral membrane protein</topology>
    </subcellularLocation>
</comment>
<evidence type="ECO:0000313" key="12">
    <source>
        <dbReference type="RefSeq" id="XP_008470484.1"/>
    </source>
</evidence>
<evidence type="ECO:0000256" key="5">
    <source>
        <dbReference type="ARBA" id="ARBA00022927"/>
    </source>
</evidence>
<dbReference type="InterPro" id="IPR009851">
    <property type="entry name" value="Mod_r"/>
</dbReference>
<evidence type="ECO:0000256" key="4">
    <source>
        <dbReference type="ARBA" id="ARBA00022753"/>
    </source>
</evidence>
<keyword evidence="4" id="KW-0967">Endosome</keyword>
<dbReference type="SUPFAM" id="SSF140111">
    <property type="entry name" value="Endosomal sorting complex assembly domain"/>
    <property type="match status" value="1"/>
</dbReference>
<dbReference type="GeneID" id="103507756"/>
<feature type="compositionally biased region" description="Gly residues" evidence="8">
    <location>
        <begin position="176"/>
        <end position="186"/>
    </location>
</feature>
<evidence type="ECO:0000313" key="11">
    <source>
        <dbReference type="RefSeq" id="XP_008470483.1"/>
    </source>
</evidence>
<feature type="domain" description="VPS37 C-terminal" evidence="9">
    <location>
        <begin position="84"/>
        <end position="173"/>
    </location>
</feature>
<sequence length="235" mass="26125">MENLESLLEHLDISELKELVNDEETFNNFTKEATATLTTESNEQKEMLIASNKSLAEYNLSQEEALLEKKSQLLDLNEQLTQLSKSVESKVELIKSHKNNVSTDTVLALLQTAASEIEEESEKVPEEFLNGTIDVDKFLETFTPKRILMHLRRIKADKMAEMLTKRNSFGSPTHNGVGGHNGGSSSFGGMYPPVPVPPMGPGYPVSGGGMPLPHIQMTPYPQLPQMPTPSYPFYK</sequence>
<dbReference type="GO" id="GO:0006612">
    <property type="term" value="P:protein targeting to membrane"/>
    <property type="evidence" value="ECO:0007669"/>
    <property type="project" value="TreeGrafter"/>
</dbReference>
<dbReference type="GO" id="GO:0031902">
    <property type="term" value="C:late endosome membrane"/>
    <property type="evidence" value="ECO:0007669"/>
    <property type="project" value="UniProtKB-SubCell"/>
</dbReference>
<dbReference type="GO" id="GO:0000813">
    <property type="term" value="C:ESCRT I complex"/>
    <property type="evidence" value="ECO:0007669"/>
    <property type="project" value="UniProtKB-ARBA"/>
</dbReference>
<dbReference type="KEGG" id="dci:103507756"/>
<dbReference type="GO" id="GO:0043162">
    <property type="term" value="P:ubiquitin-dependent protein catabolic process via the multivesicular body sorting pathway"/>
    <property type="evidence" value="ECO:0007669"/>
    <property type="project" value="TreeGrafter"/>
</dbReference>
<gene>
    <name evidence="11 12" type="primary">LOC103507756</name>
</gene>
<dbReference type="STRING" id="121845.A0A1S3CYP5"/>
<feature type="region of interest" description="Disordered" evidence="8">
    <location>
        <begin position="168"/>
        <end position="189"/>
    </location>
</feature>
<proteinExistence type="inferred from homology"/>
<evidence type="ECO:0000313" key="10">
    <source>
        <dbReference type="Proteomes" id="UP000079169"/>
    </source>
</evidence>
<comment type="similarity">
    <text evidence="2">Belongs to the VPS37 family.</text>
</comment>
<evidence type="ECO:0000259" key="9">
    <source>
        <dbReference type="PROSITE" id="PS51314"/>
    </source>
</evidence>
<dbReference type="RefSeq" id="XP_008470484.1">
    <property type="nucleotide sequence ID" value="XM_008472262.3"/>
</dbReference>
<dbReference type="InterPro" id="IPR037202">
    <property type="entry name" value="ESCRT_assembly_dom"/>
</dbReference>
<evidence type="ECO:0000256" key="3">
    <source>
        <dbReference type="ARBA" id="ARBA00022448"/>
    </source>
</evidence>
<evidence type="ECO:0000256" key="1">
    <source>
        <dbReference type="ARBA" id="ARBA00004633"/>
    </source>
</evidence>
<evidence type="ECO:0000256" key="2">
    <source>
        <dbReference type="ARBA" id="ARBA00007617"/>
    </source>
</evidence>
<keyword evidence="10" id="KW-1185">Reference proteome</keyword>
<dbReference type="CTD" id="79720"/>
<dbReference type="Proteomes" id="UP000079169">
    <property type="component" value="Unplaced"/>
</dbReference>
<dbReference type="PANTHER" id="PTHR13678">
    <property type="entry name" value="VACUOLAR PROTEIN SORTING-ASSOCIATED PROTEIN 37"/>
    <property type="match status" value="1"/>
</dbReference>
<comment type="function">
    <text evidence="6">Component of the ESCRT-I complex, a regulator of vesicular trafficking process. Required for the sorting of endocytic ubiquitinated cargos into multivesicular bodies. May be involved in cell growth and differentiation.</text>
</comment>